<sequence>MKYILVAAALLAGWFTANAQTGRDDLLSVSSQNPHYFTYKGKPTLIIGSGEHYGAVINADFDYKTYLRTLSQDGLNVTRLFPGAYFEVPGAFGIEKNTLAPKPEKLMLPWARSDQPGYVLGGMNGADRKFDLSKWNDAYFERLTDFMREAEKHNVIVEITLFSSYYGAGWAHAPFNRQNNINGTESIEAFNANTPFNGNILTFQEQYVRKLVRELNRFPNLYFEIQNEPWADQKDTVLVLNEYFPKNEVKDNAWKATLEIVAERSNDWQRRVAGWVKDEESALPNQHIISQNISNFHYPIADPDPNVSLFTFHYAFPQAVMENYHLGKPVGFNETGFAGSRNDTYRRQAWRFMLAGGALFNHLDYSFSVGAETGTDTTYKAPGGGSVALRKQLGLLKQYMEQLDLVRLRPTPACVVASPGAQAWGMHNGRSQWVIYTEPLAVRKSELVLELPRGSYRADWTDVETGELVKSETFSVAGRQKKLQNDVMRDLVIKIIRQ</sequence>
<evidence type="ECO:0000313" key="3">
    <source>
        <dbReference type="Proteomes" id="UP000181790"/>
    </source>
</evidence>
<keyword evidence="1" id="KW-0732">Signal</keyword>
<dbReference type="Proteomes" id="UP000181790">
    <property type="component" value="Unassembled WGS sequence"/>
</dbReference>
<dbReference type="RefSeq" id="WP_071505191.1">
    <property type="nucleotide sequence ID" value="NZ_MORL01000014.1"/>
</dbReference>
<name>A0A1S2VEQ6_9BACT</name>
<dbReference type="OrthoDB" id="630458at2"/>
<feature type="signal peptide" evidence="1">
    <location>
        <begin position="1"/>
        <end position="19"/>
    </location>
</feature>
<gene>
    <name evidence="2" type="ORF">BLX24_20815</name>
</gene>
<dbReference type="EMBL" id="MORL01000014">
    <property type="protein sequence ID" value="OIN57203.1"/>
    <property type="molecule type" value="Genomic_DNA"/>
</dbReference>
<protein>
    <recommendedName>
        <fullName evidence="4">Glycoside hydrolase family 5 domain-containing protein</fullName>
    </recommendedName>
</protein>
<dbReference type="AlphaFoldDB" id="A0A1S2VEQ6"/>
<reference evidence="2 3" key="1">
    <citation type="submission" date="2016-10" db="EMBL/GenBank/DDBJ databases">
        <title>Arsenicibacter rosenii gen. nov., sp. nov., an efficient arsenic-methylating bacterium isolated from an arsenic-contaminated paddy soil.</title>
        <authorList>
            <person name="Huang K."/>
        </authorList>
    </citation>
    <scope>NUCLEOTIDE SEQUENCE [LARGE SCALE GENOMIC DNA]</scope>
    <source>
        <strain evidence="2 3">SM-1</strain>
    </source>
</reference>
<keyword evidence="3" id="KW-1185">Reference proteome</keyword>
<organism evidence="2 3">
    <name type="scientific">Arsenicibacter rosenii</name>
    <dbReference type="NCBI Taxonomy" id="1750698"/>
    <lineage>
        <taxon>Bacteria</taxon>
        <taxon>Pseudomonadati</taxon>
        <taxon>Bacteroidota</taxon>
        <taxon>Cytophagia</taxon>
        <taxon>Cytophagales</taxon>
        <taxon>Spirosomataceae</taxon>
        <taxon>Arsenicibacter</taxon>
    </lineage>
</organism>
<dbReference type="InterPro" id="IPR017853">
    <property type="entry name" value="GH"/>
</dbReference>
<feature type="chain" id="PRO_5010182381" description="Glycoside hydrolase family 5 domain-containing protein" evidence="1">
    <location>
        <begin position="20"/>
        <end position="498"/>
    </location>
</feature>
<accession>A0A1S2VEQ6</accession>
<comment type="caution">
    <text evidence="2">The sequence shown here is derived from an EMBL/GenBank/DDBJ whole genome shotgun (WGS) entry which is preliminary data.</text>
</comment>
<evidence type="ECO:0000313" key="2">
    <source>
        <dbReference type="EMBL" id="OIN57203.1"/>
    </source>
</evidence>
<proteinExistence type="predicted"/>
<evidence type="ECO:0008006" key="4">
    <source>
        <dbReference type="Google" id="ProtNLM"/>
    </source>
</evidence>
<dbReference type="Gene3D" id="3.20.20.80">
    <property type="entry name" value="Glycosidases"/>
    <property type="match status" value="1"/>
</dbReference>
<evidence type="ECO:0000256" key="1">
    <source>
        <dbReference type="SAM" id="SignalP"/>
    </source>
</evidence>
<dbReference type="SUPFAM" id="SSF51445">
    <property type="entry name" value="(Trans)glycosidases"/>
    <property type="match status" value="1"/>
</dbReference>